<dbReference type="PROSITE" id="PS50102">
    <property type="entry name" value="RRM"/>
    <property type="match status" value="2"/>
</dbReference>
<dbReference type="GO" id="GO:0003729">
    <property type="term" value="F:mRNA binding"/>
    <property type="evidence" value="ECO:0007669"/>
    <property type="project" value="TreeGrafter"/>
</dbReference>
<dbReference type="Gene3D" id="3.30.70.330">
    <property type="match status" value="2"/>
</dbReference>
<sequence length="594" mass="63645">MSSFGDQTDKPAAGASSSRTSSSSEDQGGGARLDARFEALTMEPIEPGLNSVAPHGYGRGLADVDQGFRGNGMQYPAHFQVGNFPGDGDVFMSQGVATMPLVRPAIATTGGFPGAFPQYPTGQSSGVGDNPVHIVRTRSPDANRGDRASNVDAQSFYPATACVFVANLPEGVKDARLEVEVTRAFSEFGTVFVKIRRDQKNMPFAFCQFTKTEDAQQARTRGKGILIEGRPCRTEMVKANRSFVIYNAQGFDIGVEEARYQLSSYGPMSKCELLHPHILEALKLSSGVLVEFTTFDPGRDVVAAFRHNPQYRVIAYDLKKALQANKPDSDEEWLQKYDVERRSVFVGNLPTDMDDIGDVLRGIMAEVGDVKDVQVIQKESRSGRGRSIIFAFIEFARPDMAEVAIKRMHGITVGGCRIRVERKSSRDRQQVRRMHSHIALSEASPAQNIRAGGSENANPTTPLRPPAAGASSAIETVSQTGGGTGNFAGAGPSHMAGYVPPYGNFPATPQGTPGIMSPYSAAYGGSGAGYAANPYFWATPYLTDPSLASMAYYHAYYSPMPPQAQRATGHVGTPTRAAGHDGPAGSSDEGSKSA</sequence>
<evidence type="ECO:0000256" key="2">
    <source>
        <dbReference type="PROSITE-ProRule" id="PRU00176"/>
    </source>
</evidence>
<dbReference type="Pfam" id="PF00076">
    <property type="entry name" value="RRM_1"/>
    <property type="match status" value="2"/>
</dbReference>
<evidence type="ECO:0000256" key="1">
    <source>
        <dbReference type="ARBA" id="ARBA00022884"/>
    </source>
</evidence>
<evidence type="ECO:0000256" key="3">
    <source>
        <dbReference type="SAM" id="MobiDB-lite"/>
    </source>
</evidence>
<feature type="compositionally biased region" description="Basic and acidic residues" evidence="3">
    <location>
        <begin position="138"/>
        <end position="149"/>
    </location>
</feature>
<comment type="caution">
    <text evidence="5">The sequence shown here is derived from an EMBL/GenBank/DDBJ whole genome shotgun (WGS) entry which is preliminary data.</text>
</comment>
<gene>
    <name evidence="5" type="ORF">DL764_002711</name>
</gene>
<name>A0A4Q4TLZ3_9PEZI</name>
<dbReference type="SUPFAM" id="SSF54928">
    <property type="entry name" value="RNA-binding domain, RBD"/>
    <property type="match status" value="2"/>
</dbReference>
<dbReference type="OrthoDB" id="410044at2759"/>
<evidence type="ECO:0000313" key="6">
    <source>
        <dbReference type="Proteomes" id="UP000293360"/>
    </source>
</evidence>
<dbReference type="SMART" id="SM00360">
    <property type="entry name" value="RRM"/>
    <property type="match status" value="2"/>
</dbReference>
<dbReference type="AlphaFoldDB" id="A0A4Q4TLZ3"/>
<reference evidence="5 6" key="1">
    <citation type="submission" date="2018-06" db="EMBL/GenBank/DDBJ databases">
        <title>Complete Genomes of Monosporascus.</title>
        <authorList>
            <person name="Robinson A.J."/>
            <person name="Natvig D.O."/>
        </authorList>
    </citation>
    <scope>NUCLEOTIDE SEQUENCE [LARGE SCALE GENOMIC DNA]</scope>
    <source>
        <strain evidence="5 6">CBS 110550</strain>
    </source>
</reference>
<dbReference type="Proteomes" id="UP000293360">
    <property type="component" value="Unassembled WGS sequence"/>
</dbReference>
<feature type="region of interest" description="Disordered" evidence="3">
    <location>
        <begin position="422"/>
        <end position="488"/>
    </location>
</feature>
<evidence type="ECO:0000313" key="5">
    <source>
        <dbReference type="EMBL" id="RYP07164.1"/>
    </source>
</evidence>
<keyword evidence="1 2" id="KW-0694">RNA-binding</keyword>
<dbReference type="PANTHER" id="PTHR48025:SF1">
    <property type="entry name" value="RRM DOMAIN-CONTAINING PROTEIN"/>
    <property type="match status" value="1"/>
</dbReference>
<dbReference type="FunFam" id="3.30.70.330:FF:000736">
    <property type="entry name" value="Polyadenylate-binding protein, putative"/>
    <property type="match status" value="1"/>
</dbReference>
<dbReference type="InterPro" id="IPR000504">
    <property type="entry name" value="RRM_dom"/>
</dbReference>
<dbReference type="PANTHER" id="PTHR48025">
    <property type="entry name" value="OS02G0815200 PROTEIN"/>
    <property type="match status" value="1"/>
</dbReference>
<dbReference type="InterPro" id="IPR050502">
    <property type="entry name" value="Euk_RNA-bind_prot"/>
</dbReference>
<feature type="region of interest" description="Disordered" evidence="3">
    <location>
        <begin position="1"/>
        <end position="30"/>
    </location>
</feature>
<feature type="region of interest" description="Disordered" evidence="3">
    <location>
        <begin position="116"/>
        <end position="149"/>
    </location>
</feature>
<dbReference type="InterPro" id="IPR035979">
    <property type="entry name" value="RBD_domain_sf"/>
</dbReference>
<feature type="region of interest" description="Disordered" evidence="3">
    <location>
        <begin position="563"/>
        <end position="594"/>
    </location>
</feature>
<dbReference type="EMBL" id="QJNU01000104">
    <property type="protein sequence ID" value="RYP07164.1"/>
    <property type="molecule type" value="Genomic_DNA"/>
</dbReference>
<protein>
    <recommendedName>
        <fullName evidence="4">RRM domain-containing protein</fullName>
    </recommendedName>
</protein>
<accession>A0A4Q4TLZ3</accession>
<feature type="domain" description="RRM" evidence="4">
    <location>
        <begin position="342"/>
        <end position="425"/>
    </location>
</feature>
<proteinExistence type="predicted"/>
<evidence type="ECO:0000259" key="4">
    <source>
        <dbReference type="PROSITE" id="PS50102"/>
    </source>
</evidence>
<dbReference type="STRING" id="155417.A0A4Q4TLZ3"/>
<feature type="domain" description="RRM" evidence="4">
    <location>
        <begin position="161"/>
        <end position="239"/>
    </location>
</feature>
<dbReference type="CDD" id="cd00590">
    <property type="entry name" value="RRM_SF"/>
    <property type="match status" value="1"/>
</dbReference>
<organism evidence="5 6">
    <name type="scientific">Monosporascus ibericus</name>
    <dbReference type="NCBI Taxonomy" id="155417"/>
    <lineage>
        <taxon>Eukaryota</taxon>
        <taxon>Fungi</taxon>
        <taxon>Dikarya</taxon>
        <taxon>Ascomycota</taxon>
        <taxon>Pezizomycotina</taxon>
        <taxon>Sordariomycetes</taxon>
        <taxon>Xylariomycetidae</taxon>
        <taxon>Xylariales</taxon>
        <taxon>Xylariales incertae sedis</taxon>
        <taxon>Monosporascus</taxon>
    </lineage>
</organism>
<keyword evidence="6" id="KW-1185">Reference proteome</keyword>
<dbReference type="InterPro" id="IPR012677">
    <property type="entry name" value="Nucleotide-bd_a/b_plait_sf"/>
</dbReference>